<proteinExistence type="predicted"/>
<dbReference type="AlphaFoldDB" id="A0A938WUT6"/>
<name>A0A938WUT6_9BACT</name>
<reference evidence="1" key="1">
    <citation type="submission" date="2020-08" db="EMBL/GenBank/DDBJ databases">
        <authorList>
            <person name="Cejkova D."/>
            <person name="Kubasova T."/>
            <person name="Jahodarova E."/>
            <person name="Rychlik I."/>
        </authorList>
    </citation>
    <scope>NUCLEOTIDE SEQUENCE</scope>
    <source>
        <strain evidence="1">An824</strain>
    </source>
</reference>
<evidence type="ECO:0000313" key="2">
    <source>
        <dbReference type="Proteomes" id="UP000706891"/>
    </source>
</evidence>
<dbReference type="Proteomes" id="UP000706891">
    <property type="component" value="Unassembled WGS sequence"/>
</dbReference>
<comment type="caution">
    <text evidence="1">The sequence shown here is derived from an EMBL/GenBank/DDBJ whole genome shotgun (WGS) entry which is preliminary data.</text>
</comment>
<reference evidence="1" key="2">
    <citation type="journal article" date="2021" name="Sci. Rep.">
        <title>The distribution of antibiotic resistance genes in chicken gut microbiota commensals.</title>
        <authorList>
            <person name="Juricova H."/>
            <person name="Matiasovicova J."/>
            <person name="Kubasova T."/>
            <person name="Cejkova D."/>
            <person name="Rychlik I."/>
        </authorList>
    </citation>
    <scope>NUCLEOTIDE SEQUENCE</scope>
    <source>
        <strain evidence="1">An824</strain>
    </source>
</reference>
<dbReference type="EMBL" id="JACJJG010000083">
    <property type="protein sequence ID" value="MBM6674465.1"/>
    <property type="molecule type" value="Genomic_DNA"/>
</dbReference>
<organism evidence="1 2">
    <name type="scientific">Marseilla massiliensis</name>
    <dbReference type="NCBI Taxonomy" id="1841864"/>
    <lineage>
        <taxon>Bacteria</taxon>
        <taxon>Pseudomonadati</taxon>
        <taxon>Bacteroidota</taxon>
        <taxon>Bacteroidia</taxon>
        <taxon>Bacteroidales</taxon>
        <taxon>Prevotellaceae</taxon>
        <taxon>Marseilla</taxon>
    </lineage>
</organism>
<dbReference type="RefSeq" id="WP_205105611.1">
    <property type="nucleotide sequence ID" value="NZ_JACJJG010000083.1"/>
</dbReference>
<keyword evidence="2" id="KW-1185">Reference proteome</keyword>
<protein>
    <submittedName>
        <fullName evidence="1">Uncharacterized protein</fullName>
    </submittedName>
</protein>
<gene>
    <name evidence="1" type="ORF">H6A34_11340</name>
</gene>
<sequence length="118" mass="13390">MNTNINIDAVMKCGEADGWDVRADRQGNNTIFEFYKFTPAGQDFYFTASMTGNSIDSLADNIEEYYEGFDPDYEASLWIEPDDHGQRGAPYHIKDIVADMEEAEEMVYGLLKAVRKIA</sequence>
<accession>A0A938WUT6</accession>
<evidence type="ECO:0000313" key="1">
    <source>
        <dbReference type="EMBL" id="MBM6674465.1"/>
    </source>
</evidence>